<dbReference type="KEGG" id="kak:Kalk_03845"/>
<feature type="transmembrane region" description="Helical" evidence="1">
    <location>
        <begin position="37"/>
        <end position="61"/>
    </location>
</feature>
<keyword evidence="3" id="KW-1185">Reference proteome</keyword>
<feature type="transmembrane region" description="Helical" evidence="1">
    <location>
        <begin position="145"/>
        <end position="165"/>
    </location>
</feature>
<dbReference type="RefSeq" id="WP_101892942.1">
    <property type="nucleotide sequence ID" value="NZ_CP022684.1"/>
</dbReference>
<evidence type="ECO:0000313" key="3">
    <source>
        <dbReference type="Proteomes" id="UP000235116"/>
    </source>
</evidence>
<keyword evidence="1" id="KW-0812">Transmembrane</keyword>
<keyword evidence="1" id="KW-0472">Membrane</keyword>
<dbReference type="Proteomes" id="UP000235116">
    <property type="component" value="Chromosome"/>
</dbReference>
<gene>
    <name evidence="2" type="ORF">Kalk_03845</name>
</gene>
<dbReference type="AlphaFoldDB" id="A0A2K9LH44"/>
<evidence type="ECO:0000313" key="2">
    <source>
        <dbReference type="EMBL" id="AUM11602.1"/>
    </source>
</evidence>
<dbReference type="OrthoDB" id="9922725at2"/>
<keyword evidence="1" id="KW-1133">Transmembrane helix</keyword>
<name>A0A2K9LH44_9GAMM</name>
<reference evidence="3" key="1">
    <citation type="submission" date="2017-08" db="EMBL/GenBank/DDBJ databases">
        <title>Direct submision.</title>
        <authorList>
            <person name="Kim S.-J."/>
            <person name="Rhee S.-K."/>
        </authorList>
    </citation>
    <scope>NUCLEOTIDE SEQUENCE [LARGE SCALE GENOMIC DNA]</scope>
    <source>
        <strain evidence="3">GI5</strain>
    </source>
</reference>
<proteinExistence type="predicted"/>
<protein>
    <submittedName>
        <fullName evidence="2">Uncharacterized protein</fullName>
    </submittedName>
</protein>
<sequence length="166" mass="17711">MATTTGSIGHAGDLTTLEMNNCAVSRNMLLSAFSENVSIVVDVSSKAALGAVLAVLGVWLLPVPGTMFFAALSASLSVIYLANLADVRNVRDAIVCVVPAFMVWGVLFFDVHSNGLLGLTLFIHVMVAFFAGFARVSGSLSDLRLWPVLFGFMCVTLMEFVALYLL</sequence>
<accession>A0A2K9LH44</accession>
<evidence type="ECO:0000256" key="1">
    <source>
        <dbReference type="SAM" id="Phobius"/>
    </source>
</evidence>
<feature type="transmembrane region" description="Helical" evidence="1">
    <location>
        <begin position="92"/>
        <end position="109"/>
    </location>
</feature>
<feature type="transmembrane region" description="Helical" evidence="1">
    <location>
        <begin position="115"/>
        <end position="133"/>
    </location>
</feature>
<organism evidence="2 3">
    <name type="scientific">Ketobacter alkanivorans</name>
    <dbReference type="NCBI Taxonomy" id="1917421"/>
    <lineage>
        <taxon>Bacteria</taxon>
        <taxon>Pseudomonadati</taxon>
        <taxon>Pseudomonadota</taxon>
        <taxon>Gammaproteobacteria</taxon>
        <taxon>Pseudomonadales</taxon>
        <taxon>Ketobacteraceae</taxon>
        <taxon>Ketobacter</taxon>
    </lineage>
</organism>
<dbReference type="EMBL" id="CP022684">
    <property type="protein sequence ID" value="AUM11602.1"/>
    <property type="molecule type" value="Genomic_DNA"/>
</dbReference>